<gene>
    <name evidence="2" type="ORF">JHL18_22085</name>
</gene>
<dbReference type="Proteomes" id="UP000596739">
    <property type="component" value="Unassembled WGS sequence"/>
</dbReference>
<keyword evidence="3" id="KW-1185">Reference proteome</keyword>
<dbReference type="Pfam" id="PF12730">
    <property type="entry name" value="ABC2_membrane_4"/>
    <property type="match status" value="1"/>
</dbReference>
<dbReference type="PANTHER" id="PTHR37305">
    <property type="entry name" value="INTEGRAL MEMBRANE PROTEIN-RELATED"/>
    <property type="match status" value="1"/>
</dbReference>
<name>A0ABS1EVA4_9CLOT</name>
<keyword evidence="1" id="KW-0812">Transmembrane</keyword>
<reference evidence="3" key="1">
    <citation type="submission" date="2021-01" db="EMBL/GenBank/DDBJ databases">
        <title>Genome public.</title>
        <authorList>
            <person name="Liu C."/>
            <person name="Sun Q."/>
        </authorList>
    </citation>
    <scope>NUCLEOTIDE SEQUENCE [LARGE SCALE GENOMIC DNA]</scope>
    <source>
        <strain evidence="3">YIM B02505</strain>
    </source>
</reference>
<keyword evidence="1" id="KW-0472">Membrane</keyword>
<comment type="caution">
    <text evidence="2">The sequence shown here is derived from an EMBL/GenBank/DDBJ whole genome shotgun (WGS) entry which is preliminary data.</text>
</comment>
<feature type="transmembrane region" description="Helical" evidence="1">
    <location>
        <begin position="95"/>
        <end position="119"/>
    </location>
</feature>
<feature type="transmembrane region" description="Helical" evidence="1">
    <location>
        <begin position="168"/>
        <end position="191"/>
    </location>
</feature>
<proteinExistence type="predicted"/>
<dbReference type="RefSeq" id="WP_200273312.1">
    <property type="nucleotide sequence ID" value="NZ_JAENHN010000059.1"/>
</dbReference>
<protein>
    <submittedName>
        <fullName evidence="2">ABC transporter permease</fullName>
    </submittedName>
</protein>
<sequence>MFNLLEMEFYKLKRSKSLCFLILLSLLQAMVVWLFSERLKQYNGKETLTYMFFIQSGLASTLFIGIFSADFIGIEFTSGYLKNLIAYGHRRSNIIISKAIVYFIGCICINFISPLVVTIINTFRNGYEAGFNALDFINILNLVFTMIILQIATASISLLVIFVSKSPIINIGFIIALDFVFRVMNIIYIRYSDTAVIYDNFILSQAELIAREGAGGMEYMRALIIGLITIVLCIPFTNYMFKKSDIK</sequence>
<feature type="transmembrane region" description="Helical" evidence="1">
    <location>
        <begin position="219"/>
        <end position="241"/>
    </location>
</feature>
<dbReference type="EMBL" id="JAENHN010000059">
    <property type="protein sequence ID" value="MBK1813315.1"/>
    <property type="molecule type" value="Genomic_DNA"/>
</dbReference>
<evidence type="ECO:0000313" key="2">
    <source>
        <dbReference type="EMBL" id="MBK1813315.1"/>
    </source>
</evidence>
<feature type="transmembrane region" description="Helical" evidence="1">
    <location>
        <begin position="52"/>
        <end position="74"/>
    </location>
</feature>
<evidence type="ECO:0000313" key="3">
    <source>
        <dbReference type="Proteomes" id="UP000596739"/>
    </source>
</evidence>
<evidence type="ECO:0000256" key="1">
    <source>
        <dbReference type="SAM" id="Phobius"/>
    </source>
</evidence>
<organism evidence="2 3">
    <name type="scientific">Clostridium yunnanense</name>
    <dbReference type="NCBI Taxonomy" id="2800325"/>
    <lineage>
        <taxon>Bacteria</taxon>
        <taxon>Bacillati</taxon>
        <taxon>Bacillota</taxon>
        <taxon>Clostridia</taxon>
        <taxon>Eubacteriales</taxon>
        <taxon>Clostridiaceae</taxon>
        <taxon>Clostridium</taxon>
    </lineage>
</organism>
<accession>A0ABS1EVA4</accession>
<keyword evidence="1" id="KW-1133">Transmembrane helix</keyword>
<feature type="transmembrane region" description="Helical" evidence="1">
    <location>
        <begin position="139"/>
        <end position="161"/>
    </location>
</feature>
<dbReference type="PANTHER" id="PTHR37305:SF1">
    <property type="entry name" value="MEMBRANE PROTEIN"/>
    <property type="match status" value="1"/>
</dbReference>